<evidence type="ECO:0000256" key="10">
    <source>
        <dbReference type="ARBA" id="ARBA00022741"/>
    </source>
</evidence>
<dbReference type="GO" id="GO:0005737">
    <property type="term" value="C:cytoplasm"/>
    <property type="evidence" value="ECO:0007669"/>
    <property type="project" value="TreeGrafter"/>
</dbReference>
<dbReference type="CDD" id="cd14341">
    <property type="entry name" value="UBA_MELK"/>
    <property type="match status" value="1"/>
</dbReference>
<dbReference type="InterPro" id="IPR028375">
    <property type="entry name" value="KA1/Ssp2_C"/>
</dbReference>
<dbReference type="InterPro" id="IPR000719">
    <property type="entry name" value="Prot_kinase_dom"/>
</dbReference>
<evidence type="ECO:0000256" key="18">
    <source>
        <dbReference type="PROSITE-ProRule" id="PRU10141"/>
    </source>
</evidence>
<dbReference type="InterPro" id="IPR001772">
    <property type="entry name" value="KA1_dom"/>
</dbReference>
<comment type="subcellular location">
    <subcellularLocation>
        <location evidence="1">Cell membrane</location>
        <topology evidence="1">Peripheral membrane protein</topology>
    </subcellularLocation>
</comment>
<evidence type="ECO:0000256" key="5">
    <source>
        <dbReference type="ARBA" id="ARBA00022475"/>
    </source>
</evidence>
<dbReference type="InterPro" id="IPR034673">
    <property type="entry name" value="MELK"/>
</dbReference>
<evidence type="ECO:0000256" key="16">
    <source>
        <dbReference type="ARBA" id="ARBA00047899"/>
    </source>
</evidence>
<keyword evidence="7" id="KW-0597">Phosphoprotein</keyword>
<keyword evidence="15" id="KW-0131">Cell cycle</keyword>
<feature type="compositionally biased region" description="Basic and acidic residues" evidence="19">
    <location>
        <begin position="379"/>
        <end position="411"/>
    </location>
</feature>
<dbReference type="InterPro" id="IPR017441">
    <property type="entry name" value="Protein_kinase_ATP_BS"/>
</dbReference>
<dbReference type="RefSeq" id="XP_013394347.1">
    <property type="nucleotide sequence ID" value="XM_013538893.2"/>
</dbReference>
<keyword evidence="8" id="KW-0808">Transferase</keyword>
<comment type="similarity">
    <text evidence="2">Belongs to the protein kinase superfamily. CAMK Ser/Thr protein kinase family. SNF1 subfamily.</text>
</comment>
<keyword evidence="22" id="KW-1185">Reference proteome</keyword>
<evidence type="ECO:0000256" key="17">
    <source>
        <dbReference type="ARBA" id="ARBA00048679"/>
    </source>
</evidence>
<keyword evidence="10 18" id="KW-0547">Nucleotide-binding</keyword>
<evidence type="ECO:0000256" key="1">
    <source>
        <dbReference type="ARBA" id="ARBA00004202"/>
    </source>
</evidence>
<evidence type="ECO:0000256" key="15">
    <source>
        <dbReference type="ARBA" id="ARBA00023306"/>
    </source>
</evidence>
<feature type="region of interest" description="Disordered" evidence="19">
    <location>
        <begin position="536"/>
        <end position="569"/>
    </location>
</feature>
<evidence type="ECO:0000256" key="8">
    <source>
        <dbReference type="ARBA" id="ARBA00022679"/>
    </source>
</evidence>
<keyword evidence="9" id="KW-0053">Apoptosis</keyword>
<dbReference type="PROSITE" id="PS00107">
    <property type="entry name" value="PROTEIN_KINASE_ATP"/>
    <property type="match status" value="1"/>
</dbReference>
<evidence type="ECO:0000313" key="22">
    <source>
        <dbReference type="Proteomes" id="UP000085678"/>
    </source>
</evidence>
<dbReference type="AlphaFoldDB" id="A0A1S3I7W3"/>
<dbReference type="InParanoid" id="A0A1S3I7W3"/>
<dbReference type="GeneID" id="106161838"/>
<dbReference type="OrthoDB" id="193931at2759"/>
<feature type="region of interest" description="Disordered" evidence="19">
    <location>
        <begin position="332"/>
        <end position="463"/>
    </location>
</feature>
<evidence type="ECO:0000256" key="7">
    <source>
        <dbReference type="ARBA" id="ARBA00022553"/>
    </source>
</evidence>
<dbReference type="FunFam" id="3.30.200.20:FF:000003">
    <property type="entry name" value="Non-specific serine/threonine protein kinase"/>
    <property type="match status" value="1"/>
</dbReference>
<dbReference type="GO" id="GO:0008289">
    <property type="term" value="F:lipid binding"/>
    <property type="evidence" value="ECO:0007669"/>
    <property type="project" value="UniProtKB-KW"/>
</dbReference>
<dbReference type="SUPFAM" id="SSF56112">
    <property type="entry name" value="Protein kinase-like (PK-like)"/>
    <property type="match status" value="1"/>
</dbReference>
<dbReference type="EC" id="2.7.11.1" evidence="3"/>
<dbReference type="STRING" id="7574.A0A1S3I7W3"/>
<evidence type="ECO:0000256" key="9">
    <source>
        <dbReference type="ARBA" id="ARBA00022703"/>
    </source>
</evidence>
<dbReference type="Gene3D" id="1.10.510.10">
    <property type="entry name" value="Transferase(Phosphotransferase) domain 1"/>
    <property type="match status" value="1"/>
</dbReference>
<feature type="domain" description="Protein kinase" evidence="20">
    <location>
        <begin position="12"/>
        <end position="264"/>
    </location>
</feature>
<dbReference type="GO" id="GO:0005886">
    <property type="term" value="C:plasma membrane"/>
    <property type="evidence" value="ECO:0007669"/>
    <property type="project" value="UniProtKB-SubCell"/>
</dbReference>
<proteinExistence type="inferred from homology"/>
<dbReference type="Pfam" id="PF21594">
    <property type="entry name" value="UBA_MELK"/>
    <property type="match status" value="1"/>
</dbReference>
<dbReference type="CDD" id="cd12198">
    <property type="entry name" value="MELK_C"/>
    <property type="match status" value="1"/>
</dbReference>
<evidence type="ECO:0000256" key="13">
    <source>
        <dbReference type="ARBA" id="ARBA00023121"/>
    </source>
</evidence>
<dbReference type="Pfam" id="PF02149">
    <property type="entry name" value="KA1"/>
    <property type="match status" value="1"/>
</dbReference>
<dbReference type="PANTHER" id="PTHR24346">
    <property type="entry name" value="MAP/MICROTUBULE AFFINITY-REGULATING KINASE"/>
    <property type="match status" value="1"/>
</dbReference>
<dbReference type="GO" id="GO:0006915">
    <property type="term" value="P:apoptotic process"/>
    <property type="evidence" value="ECO:0007669"/>
    <property type="project" value="UniProtKB-KW"/>
</dbReference>
<feature type="compositionally biased region" description="Basic and acidic residues" evidence="19">
    <location>
        <begin position="339"/>
        <end position="355"/>
    </location>
</feature>
<feature type="compositionally biased region" description="Low complexity" evidence="19">
    <location>
        <begin position="440"/>
        <end position="450"/>
    </location>
</feature>
<dbReference type="InterPro" id="IPR048637">
    <property type="entry name" value="MELK_UBA"/>
</dbReference>
<dbReference type="PROSITE" id="PS50011">
    <property type="entry name" value="PROTEIN_KINASE_DOM"/>
    <property type="match status" value="1"/>
</dbReference>
<dbReference type="GO" id="GO:0004674">
    <property type="term" value="F:protein serine/threonine kinase activity"/>
    <property type="evidence" value="ECO:0007669"/>
    <property type="project" value="UniProtKB-KW"/>
</dbReference>
<evidence type="ECO:0000256" key="2">
    <source>
        <dbReference type="ARBA" id="ARBA00006234"/>
    </source>
</evidence>
<keyword evidence="6" id="KW-0723">Serine/threonine-protein kinase</keyword>
<evidence type="ECO:0000256" key="6">
    <source>
        <dbReference type="ARBA" id="ARBA00022527"/>
    </source>
</evidence>
<name>A0A1S3I7W3_LINAN</name>
<keyword evidence="11" id="KW-0418">Kinase</keyword>
<evidence type="ECO:0000259" key="20">
    <source>
        <dbReference type="PROSITE" id="PS50011"/>
    </source>
</evidence>
<dbReference type="OMA" id="NVCTPKS"/>
<evidence type="ECO:0000256" key="19">
    <source>
        <dbReference type="SAM" id="MobiDB-lite"/>
    </source>
</evidence>
<protein>
    <recommendedName>
        <fullName evidence="4">Maternal embryonic leucine zipper kinase</fullName>
        <ecNumber evidence="3">2.7.11.1</ecNumber>
    </recommendedName>
</protein>
<evidence type="ECO:0000259" key="21">
    <source>
        <dbReference type="PROSITE" id="PS50032"/>
    </source>
</evidence>
<gene>
    <name evidence="23" type="primary">LOC106161838</name>
</gene>
<dbReference type="SMART" id="SM00220">
    <property type="entry name" value="S_TKc"/>
    <property type="match status" value="1"/>
</dbReference>
<evidence type="ECO:0000313" key="23">
    <source>
        <dbReference type="RefSeq" id="XP_013394347.1"/>
    </source>
</evidence>
<keyword evidence="13" id="KW-0446">Lipid-binding</keyword>
<dbReference type="PANTHER" id="PTHR24346:SF30">
    <property type="entry name" value="MATERNAL EMBRYONIC LEUCINE ZIPPER KINASE"/>
    <property type="match status" value="1"/>
</dbReference>
<keyword evidence="12 18" id="KW-0067">ATP-binding</keyword>
<evidence type="ECO:0000256" key="4">
    <source>
        <dbReference type="ARBA" id="ARBA00017168"/>
    </source>
</evidence>
<feature type="domain" description="KA1" evidence="21">
    <location>
        <begin position="672"/>
        <end position="721"/>
    </location>
</feature>
<organism evidence="22 23">
    <name type="scientific">Lingula anatina</name>
    <name type="common">Brachiopod</name>
    <name type="synonym">Lingula unguis</name>
    <dbReference type="NCBI Taxonomy" id="7574"/>
    <lineage>
        <taxon>Eukaryota</taxon>
        <taxon>Metazoa</taxon>
        <taxon>Spiralia</taxon>
        <taxon>Lophotrochozoa</taxon>
        <taxon>Brachiopoda</taxon>
        <taxon>Linguliformea</taxon>
        <taxon>Lingulata</taxon>
        <taxon>Lingulida</taxon>
        <taxon>Linguloidea</taxon>
        <taxon>Lingulidae</taxon>
        <taxon>Lingula</taxon>
    </lineage>
</organism>
<dbReference type="SUPFAM" id="SSF103243">
    <property type="entry name" value="KA1-like"/>
    <property type="match status" value="1"/>
</dbReference>
<evidence type="ECO:0000256" key="14">
    <source>
        <dbReference type="ARBA" id="ARBA00023136"/>
    </source>
</evidence>
<dbReference type="Pfam" id="PF00069">
    <property type="entry name" value="Pkinase"/>
    <property type="match status" value="1"/>
</dbReference>
<sequence>MSTQYEALKGLYHLRETIGSGGFAKVKLGYHVLTGEKVAIKIMDKKQLGEDLPRVKTEIEAMKELSHQHICKLYHVIETDEKFYMVLEHCPGGELFDYIVAKDKLGEDEARVFFRQIVGAVAYIHLQGYAHRDLKPENLLLDDDQNLKLIDFGLCAKPKGGLTSQLFTCCGSPAYAAPELISGKEYLGCEADVWSMGVLLYALLCGYLPFDDDSISALYRKIQTGKYDVPRFLSKESVRILDDMLQVDPKKRVSIKELQCHPWILKNFNIPVDHRTKYKVSVLDEDCITEMAVHYGKSKAEMTEILSKWKYDYFTSTYLILMAKKMRGQPVRLLQKPKPLRERQQERRERSKSVDLDLAPLDPFSSPFFSTKRAPPRVGENEDKENKENEKKSTSGSQHDKKENNKEDFVIKYRPRHKKEGEETNSNQENVKNKPPTAQPRRGSASSEGASRSREPSAERKHVPVKDFDFDFALPEIPKTPRYKKGGDQTAGVGGVGQVLSAHKVKPQTPPMTRLLQSTAPASGTPATKAGAFITSTLSPSRSVDSGLNQMSLESRTPGTPVSGQNKAGSIDSYLNQVHNTTPMMTPTNKGRKGSVFGSIEKGMNRMFNMLTPRKTSKSTSDGPKKVKELHNISNKTELSPDKVLEKLVDTLEEKHIVYSQSGYTLRIVMSNDWGKVHLAFDLEVCQITKTNLVGIRRKRVKGDTWHYKKLCEDVLRSAKI</sequence>
<dbReference type="Gene3D" id="3.30.310.80">
    <property type="entry name" value="Kinase associated domain 1, KA1"/>
    <property type="match status" value="1"/>
</dbReference>
<dbReference type="InterPro" id="IPR011009">
    <property type="entry name" value="Kinase-like_dom_sf"/>
</dbReference>
<keyword evidence="5" id="KW-1003">Cell membrane</keyword>
<dbReference type="PROSITE" id="PS00108">
    <property type="entry name" value="PROTEIN_KINASE_ST"/>
    <property type="match status" value="1"/>
</dbReference>
<evidence type="ECO:0000256" key="12">
    <source>
        <dbReference type="ARBA" id="ARBA00022840"/>
    </source>
</evidence>
<dbReference type="PROSITE" id="PS50032">
    <property type="entry name" value="KA1"/>
    <property type="match status" value="1"/>
</dbReference>
<dbReference type="KEGG" id="lak:106161838"/>
<dbReference type="Proteomes" id="UP000085678">
    <property type="component" value="Unplaced"/>
</dbReference>
<dbReference type="GO" id="GO:0005524">
    <property type="term" value="F:ATP binding"/>
    <property type="evidence" value="ECO:0007669"/>
    <property type="project" value="UniProtKB-UniRule"/>
</dbReference>
<feature type="binding site" evidence="18">
    <location>
        <position position="41"/>
    </location>
    <ligand>
        <name>ATP</name>
        <dbReference type="ChEBI" id="CHEBI:30616"/>
    </ligand>
</feature>
<feature type="compositionally biased region" description="Basic and acidic residues" evidence="19">
    <location>
        <begin position="451"/>
        <end position="463"/>
    </location>
</feature>
<reference evidence="23" key="1">
    <citation type="submission" date="2025-08" db="UniProtKB">
        <authorList>
            <consortium name="RefSeq"/>
        </authorList>
    </citation>
    <scope>IDENTIFICATION</scope>
    <source>
        <tissue evidence="23">Gonads</tissue>
    </source>
</reference>
<evidence type="ECO:0000256" key="11">
    <source>
        <dbReference type="ARBA" id="ARBA00022777"/>
    </source>
</evidence>
<dbReference type="GO" id="GO:0035556">
    <property type="term" value="P:intracellular signal transduction"/>
    <property type="evidence" value="ECO:0007669"/>
    <property type="project" value="TreeGrafter"/>
</dbReference>
<dbReference type="InterPro" id="IPR008271">
    <property type="entry name" value="Ser/Thr_kinase_AS"/>
</dbReference>
<accession>A0A1S3I7W3</accession>
<comment type="catalytic activity">
    <reaction evidence="16">
        <text>L-threonyl-[protein] + ATP = O-phospho-L-threonyl-[protein] + ADP + H(+)</text>
        <dbReference type="Rhea" id="RHEA:46608"/>
        <dbReference type="Rhea" id="RHEA-COMP:11060"/>
        <dbReference type="Rhea" id="RHEA-COMP:11605"/>
        <dbReference type="ChEBI" id="CHEBI:15378"/>
        <dbReference type="ChEBI" id="CHEBI:30013"/>
        <dbReference type="ChEBI" id="CHEBI:30616"/>
        <dbReference type="ChEBI" id="CHEBI:61977"/>
        <dbReference type="ChEBI" id="CHEBI:456216"/>
        <dbReference type="EC" id="2.7.11.1"/>
    </reaction>
</comment>
<dbReference type="FunFam" id="3.30.310.80:FF:000011">
    <property type="entry name" value="Non-specific serine/threonine protein kinase"/>
    <property type="match status" value="1"/>
</dbReference>
<evidence type="ECO:0000256" key="3">
    <source>
        <dbReference type="ARBA" id="ARBA00012513"/>
    </source>
</evidence>
<dbReference type="GO" id="GO:0106310">
    <property type="term" value="F:protein serine kinase activity"/>
    <property type="evidence" value="ECO:0007669"/>
    <property type="project" value="RHEA"/>
</dbReference>
<comment type="catalytic activity">
    <reaction evidence="17">
        <text>L-seryl-[protein] + ATP = O-phospho-L-seryl-[protein] + ADP + H(+)</text>
        <dbReference type="Rhea" id="RHEA:17989"/>
        <dbReference type="Rhea" id="RHEA-COMP:9863"/>
        <dbReference type="Rhea" id="RHEA-COMP:11604"/>
        <dbReference type="ChEBI" id="CHEBI:15378"/>
        <dbReference type="ChEBI" id="CHEBI:29999"/>
        <dbReference type="ChEBI" id="CHEBI:30616"/>
        <dbReference type="ChEBI" id="CHEBI:83421"/>
        <dbReference type="ChEBI" id="CHEBI:456216"/>
        <dbReference type="EC" id="2.7.11.1"/>
    </reaction>
</comment>
<keyword evidence="14" id="KW-0472">Membrane</keyword>
<dbReference type="FunFam" id="1.10.510.10:FF:000901">
    <property type="entry name" value="Maternal embryonic leucine zipper kinase"/>
    <property type="match status" value="1"/>
</dbReference>
<dbReference type="CDD" id="cd14078">
    <property type="entry name" value="STKc_MELK"/>
    <property type="match status" value="1"/>
</dbReference>